<evidence type="ECO:0000256" key="1">
    <source>
        <dbReference type="SAM" id="MobiDB-lite"/>
    </source>
</evidence>
<name>A0A811XYN0_NYCPR</name>
<feature type="compositionally biased region" description="Low complexity" evidence="1">
    <location>
        <begin position="164"/>
        <end position="204"/>
    </location>
</feature>
<evidence type="ECO:0000313" key="2">
    <source>
        <dbReference type="EMBL" id="CAD7667997.1"/>
    </source>
</evidence>
<dbReference type="EMBL" id="CAJHUB010000649">
    <property type="protein sequence ID" value="CAD7667997.1"/>
    <property type="molecule type" value="Genomic_DNA"/>
</dbReference>
<organism evidence="2 3">
    <name type="scientific">Nyctereutes procyonoides</name>
    <name type="common">Raccoon dog</name>
    <name type="synonym">Canis procyonoides</name>
    <dbReference type="NCBI Taxonomy" id="34880"/>
    <lineage>
        <taxon>Eukaryota</taxon>
        <taxon>Metazoa</taxon>
        <taxon>Chordata</taxon>
        <taxon>Craniata</taxon>
        <taxon>Vertebrata</taxon>
        <taxon>Euteleostomi</taxon>
        <taxon>Mammalia</taxon>
        <taxon>Eutheria</taxon>
        <taxon>Laurasiatheria</taxon>
        <taxon>Carnivora</taxon>
        <taxon>Caniformia</taxon>
        <taxon>Canidae</taxon>
        <taxon>Nyctereutes</taxon>
    </lineage>
</organism>
<keyword evidence="3" id="KW-1185">Reference proteome</keyword>
<reference evidence="2" key="1">
    <citation type="submission" date="2020-12" db="EMBL/GenBank/DDBJ databases">
        <authorList>
            <consortium name="Molecular Ecology Group"/>
        </authorList>
    </citation>
    <scope>NUCLEOTIDE SEQUENCE</scope>
    <source>
        <strain evidence="2">TBG_1078</strain>
    </source>
</reference>
<evidence type="ECO:0000313" key="3">
    <source>
        <dbReference type="Proteomes" id="UP000645828"/>
    </source>
</evidence>
<feature type="compositionally biased region" description="Gly residues" evidence="1">
    <location>
        <begin position="1"/>
        <end position="15"/>
    </location>
</feature>
<dbReference type="Proteomes" id="UP000645828">
    <property type="component" value="Unassembled WGS sequence"/>
</dbReference>
<feature type="region of interest" description="Disordered" evidence="1">
    <location>
        <begin position="1"/>
        <end position="360"/>
    </location>
</feature>
<feature type="compositionally biased region" description="Basic residues" evidence="1">
    <location>
        <begin position="206"/>
        <end position="215"/>
    </location>
</feature>
<protein>
    <submittedName>
        <fullName evidence="2">(raccoon dog) hypothetical protein</fullName>
    </submittedName>
</protein>
<sequence length="360" mass="36447">MEKGGGVGQGLGCGHQQGRPRGPAKLSRALHHPAPPYKGGERRWGEGPGSRGSRDARGGGRGARGSRPSATLGPTGGARTRGRALLAPPRRAPGQSRCPGLPTPPGLGCSPRRPPAGLTRRGGARPAAPRGSRTAAEGCPRPRRPRRPHARRPPPAAPDRRASPAESAALTSPARGAPSAAAAAAAAAAGARPVPAAPAAAPARAPRPRKRRGQGRWRCGTGLSRTSGPRVPPRPRLGASPRTRGRAAASVRTPGGSGGGPAPQGLQPAFSSAPPAGGRRAPQRGAPRVSPRGEESGAQDPRPATARVGCACDHPGLALPFRDPRSLSASGAYPSPEPRPAGQLKAVRCSGEKHLPHRVT</sequence>
<comment type="caution">
    <text evidence="2">The sequence shown here is derived from an EMBL/GenBank/DDBJ whole genome shotgun (WGS) entry which is preliminary data.</text>
</comment>
<feature type="compositionally biased region" description="Basic residues" evidence="1">
    <location>
        <begin position="141"/>
        <end position="152"/>
    </location>
</feature>
<accession>A0A811XYN0</accession>
<dbReference type="AlphaFoldDB" id="A0A811XYN0"/>
<feature type="compositionally biased region" description="Low complexity" evidence="1">
    <location>
        <begin position="83"/>
        <end position="139"/>
    </location>
</feature>
<proteinExistence type="predicted"/>
<gene>
    <name evidence="2" type="ORF">NYPRO_LOCUS1270</name>
</gene>
<feature type="compositionally biased region" description="Low complexity" evidence="1">
    <location>
        <begin position="263"/>
        <end position="288"/>
    </location>
</feature>